<feature type="compositionally biased region" description="Acidic residues" evidence="1">
    <location>
        <begin position="38"/>
        <end position="52"/>
    </location>
</feature>
<feature type="compositionally biased region" description="Basic and acidic residues" evidence="1">
    <location>
        <begin position="87"/>
        <end position="96"/>
    </location>
</feature>
<feature type="compositionally biased region" description="Acidic residues" evidence="1">
    <location>
        <begin position="636"/>
        <end position="647"/>
    </location>
</feature>
<feature type="region of interest" description="Disordered" evidence="1">
    <location>
        <begin position="1"/>
        <end position="125"/>
    </location>
</feature>
<dbReference type="AlphaFoldDB" id="A0A067Q879"/>
<evidence type="ECO:0000313" key="3">
    <source>
        <dbReference type="EMBL" id="KDQ58796.1"/>
    </source>
</evidence>
<reference evidence="4" key="1">
    <citation type="journal article" date="2014" name="Proc. Natl. Acad. Sci. U.S.A.">
        <title>Extensive sampling of basidiomycete genomes demonstrates inadequacy of the white-rot/brown-rot paradigm for wood decay fungi.</title>
        <authorList>
            <person name="Riley R."/>
            <person name="Salamov A.A."/>
            <person name="Brown D.W."/>
            <person name="Nagy L.G."/>
            <person name="Floudas D."/>
            <person name="Held B.W."/>
            <person name="Levasseur A."/>
            <person name="Lombard V."/>
            <person name="Morin E."/>
            <person name="Otillar R."/>
            <person name="Lindquist E.A."/>
            <person name="Sun H."/>
            <person name="LaButti K.M."/>
            <person name="Schmutz J."/>
            <person name="Jabbour D."/>
            <person name="Luo H."/>
            <person name="Baker S.E."/>
            <person name="Pisabarro A.G."/>
            <person name="Walton J.D."/>
            <person name="Blanchette R.A."/>
            <person name="Henrissat B."/>
            <person name="Martin F."/>
            <person name="Cullen D."/>
            <person name="Hibbett D.S."/>
            <person name="Grigoriev I.V."/>
        </authorList>
    </citation>
    <scope>NUCLEOTIDE SEQUENCE [LARGE SCALE GENOMIC DNA]</scope>
    <source>
        <strain evidence="4">MUCL 33604</strain>
    </source>
</reference>
<name>A0A067Q879_9AGAM</name>
<dbReference type="Proteomes" id="UP000027265">
    <property type="component" value="Unassembled WGS sequence"/>
</dbReference>
<dbReference type="EMBL" id="KL197717">
    <property type="protein sequence ID" value="KDQ58796.1"/>
    <property type="molecule type" value="Genomic_DNA"/>
</dbReference>
<keyword evidence="4" id="KW-1185">Reference proteome</keyword>
<dbReference type="InParanoid" id="A0A067Q879"/>
<dbReference type="Pfam" id="PF12110">
    <property type="entry name" value="Nup96"/>
    <property type="match status" value="1"/>
</dbReference>
<sequence length="911" mass="100966">MARFKAFVSDDEDDDASSVASSSKEQLHSVPARRHESDNEESESEDSGDDSDSSMHDSELMESPPQKKPVRSTRQIWADEDEEQEEEERRRREQRGGRRSTSTTSSTSRSPSPPPRTTRQGDPTIIPWAQKIGVDAQKMHVMQTSMFRMPEEAAALKALSVQPAIPKVVFPTLPRKHNRESEGGVRERTSFAQDLESVPFRPTRKYARVDISASVVAGSEGALLDAGLSMGRSFRVGWGPGGTLVHLGRLCGPFSEPKTTANSSIITKTVVPLVDQHTTDTEHISKLLQHHLSNSPISPDADGVPFANPSPSLNFSSFFPLFSPSDRSFQSSLFHLGHALFDELDLRLGESVSVDVRNRVLALRRKAALSQWLEEAVAPTVDRELKANPLADSASIVFTHLTGNQVEKACEAAMDGGNVRLATLISQSGGDDEFKADLESQLQIWRDEKIDVHIREDVRKVYALLAGIVDVLEGSKGSGLEKCGDVDMTKGLDWKRAFGLRFWFGEGLDVGIRQIFEGFEWAWKNGGEGGAVEPVPWYKELPNSSSQGSGSGLAWTLPPDAMVPDGLYSLIKLFADPTCSLSHILTPFSFSPSPADYSILWHLYIILSRCMRVRDFADREDSGVGVRSDARMVDNDDREEEEEEEDWVEGHSPTADLLASMYALQLEQMGLVQEALFVLLHIEGSAGREKAIKDMLLRSAPSLDEWMTRGVIGSLKIPIAWINEAKAIYALNNGNVYDAYELYLTAGLYNPAHELAVLELAPDAVIRHDLLLLRGIFEKIEGHPVDGWHVRGKAFMDYVHVMNRLPELHAQMSDVDAIPDAAQALELEELTRLVPRLIAILPDVLRDRTDPRHNVAVAEMISGLMNRLDKVKPLALAQTKVQPTLVSEATRLRHIHSTAYQRFLNTIEVAS</sequence>
<evidence type="ECO:0000313" key="4">
    <source>
        <dbReference type="Proteomes" id="UP000027265"/>
    </source>
</evidence>
<gene>
    <name evidence="3" type="ORF">JAAARDRAFT_34652</name>
</gene>
<evidence type="ECO:0000256" key="1">
    <source>
        <dbReference type="SAM" id="MobiDB-lite"/>
    </source>
</evidence>
<evidence type="ECO:0000259" key="2">
    <source>
        <dbReference type="Pfam" id="PF12110"/>
    </source>
</evidence>
<dbReference type="InterPro" id="IPR021967">
    <property type="entry name" value="Nup98_C"/>
</dbReference>
<protein>
    <recommendedName>
        <fullName evidence="2">Nuclear pore complex protein NUP96 C-terminal domain-containing protein</fullName>
    </recommendedName>
</protein>
<organism evidence="3 4">
    <name type="scientific">Jaapia argillacea MUCL 33604</name>
    <dbReference type="NCBI Taxonomy" id="933084"/>
    <lineage>
        <taxon>Eukaryota</taxon>
        <taxon>Fungi</taxon>
        <taxon>Dikarya</taxon>
        <taxon>Basidiomycota</taxon>
        <taxon>Agaricomycotina</taxon>
        <taxon>Agaricomycetes</taxon>
        <taxon>Agaricomycetidae</taxon>
        <taxon>Jaapiales</taxon>
        <taxon>Jaapiaceae</taxon>
        <taxon>Jaapia</taxon>
    </lineage>
</organism>
<feature type="compositionally biased region" description="Low complexity" evidence="1">
    <location>
        <begin position="99"/>
        <end position="110"/>
    </location>
</feature>
<dbReference type="HOGENOM" id="CLU_007424_0_0_1"/>
<feature type="region of interest" description="Disordered" evidence="1">
    <location>
        <begin position="627"/>
        <end position="649"/>
    </location>
</feature>
<dbReference type="STRING" id="933084.A0A067Q879"/>
<feature type="domain" description="Nuclear pore complex protein NUP96 C-terminal" evidence="2">
    <location>
        <begin position="397"/>
        <end position="729"/>
    </location>
</feature>
<proteinExistence type="predicted"/>
<accession>A0A067Q879</accession>
<dbReference type="OrthoDB" id="3797628at2759"/>
<dbReference type="Gene3D" id="1.25.40.690">
    <property type="match status" value="1"/>
</dbReference>